<dbReference type="AlphaFoldDB" id="A0A9P8IBP8"/>
<name>A0A9P8IBP8_9PEZI</name>
<accession>A0A9P8IBP8</accession>
<reference evidence="1" key="1">
    <citation type="submission" date="2021-03" db="EMBL/GenBank/DDBJ databases">
        <title>Comparative genomics and phylogenomic investigation of the class Geoglossomycetes provide insights into ecological specialization and systematics.</title>
        <authorList>
            <person name="Melie T."/>
            <person name="Pirro S."/>
            <person name="Miller A.N."/>
            <person name="Quandt A."/>
        </authorList>
    </citation>
    <scope>NUCLEOTIDE SEQUENCE</scope>
    <source>
        <strain evidence="1">CAQ_001_2017</strain>
    </source>
</reference>
<dbReference type="EMBL" id="JAGHQM010003375">
    <property type="protein sequence ID" value="KAH0544518.1"/>
    <property type="molecule type" value="Genomic_DNA"/>
</dbReference>
<protein>
    <submittedName>
        <fullName evidence="1">Uncharacterized protein</fullName>
    </submittedName>
</protein>
<evidence type="ECO:0000313" key="2">
    <source>
        <dbReference type="Proteomes" id="UP000750711"/>
    </source>
</evidence>
<proteinExistence type="predicted"/>
<comment type="caution">
    <text evidence="1">The sequence shown here is derived from an EMBL/GenBank/DDBJ whole genome shotgun (WGS) entry which is preliminary data.</text>
</comment>
<keyword evidence="2" id="KW-1185">Reference proteome</keyword>
<evidence type="ECO:0000313" key="1">
    <source>
        <dbReference type="EMBL" id="KAH0544518.1"/>
    </source>
</evidence>
<gene>
    <name evidence="1" type="ORF">GP486_008514</name>
</gene>
<sequence length="189" mass="18633">MAAALYSTVNEVGIDINSVFILSTGTPEYPRPPFNPGIQAWGTDGSEWVFCTASISIPAGSVVVISAVPGSWSVALIGGATAGGSFGAFVGVVGGSQGTMLVPAPASPQTGTYFWVQVDGNCPNVRTAASTTANAQLYDVAATAGIVGSSSPGTGSGYQITGMVISQAAGSTAGPNTAILNNPTIGANT</sequence>
<organism evidence="1 2">
    <name type="scientific">Trichoglossum hirsutum</name>
    <dbReference type="NCBI Taxonomy" id="265104"/>
    <lineage>
        <taxon>Eukaryota</taxon>
        <taxon>Fungi</taxon>
        <taxon>Dikarya</taxon>
        <taxon>Ascomycota</taxon>
        <taxon>Pezizomycotina</taxon>
        <taxon>Geoglossomycetes</taxon>
        <taxon>Geoglossales</taxon>
        <taxon>Geoglossaceae</taxon>
        <taxon>Trichoglossum</taxon>
    </lineage>
</organism>
<dbReference type="Proteomes" id="UP000750711">
    <property type="component" value="Unassembled WGS sequence"/>
</dbReference>